<dbReference type="Proteomes" id="UP000676967">
    <property type="component" value="Chromosome"/>
</dbReference>
<keyword evidence="2" id="KW-0808">Transferase</keyword>
<protein>
    <submittedName>
        <fullName evidence="2">Methyltransferase type 11</fullName>
    </submittedName>
</protein>
<dbReference type="EMBL" id="AP023356">
    <property type="protein sequence ID" value="BCJ44961.1"/>
    <property type="molecule type" value="Genomic_DNA"/>
</dbReference>
<accession>A0ABM7M066</accession>
<dbReference type="GO" id="GO:0008168">
    <property type="term" value="F:methyltransferase activity"/>
    <property type="evidence" value="ECO:0007669"/>
    <property type="project" value="UniProtKB-KW"/>
</dbReference>
<dbReference type="GO" id="GO:0032259">
    <property type="term" value="P:methylation"/>
    <property type="evidence" value="ECO:0007669"/>
    <property type="project" value="UniProtKB-KW"/>
</dbReference>
<evidence type="ECO:0000313" key="2">
    <source>
        <dbReference type="EMBL" id="BCJ44961.1"/>
    </source>
</evidence>
<dbReference type="RefSeq" id="WP_189336193.1">
    <property type="nucleotide sequence ID" value="NZ_AP023356.1"/>
</dbReference>
<dbReference type="Gene3D" id="3.40.50.150">
    <property type="entry name" value="Vaccinia Virus protein VP39"/>
    <property type="match status" value="1"/>
</dbReference>
<keyword evidence="3" id="KW-1185">Reference proteome</keyword>
<gene>
    <name evidence="2" type="ORF">Aiant_56180</name>
</gene>
<proteinExistence type="predicted"/>
<keyword evidence="2" id="KW-0489">Methyltransferase</keyword>
<dbReference type="SUPFAM" id="SSF53335">
    <property type="entry name" value="S-adenosyl-L-methionine-dependent methyltransferases"/>
    <property type="match status" value="1"/>
</dbReference>
<name>A0ABM7M066_9ACTN</name>
<reference evidence="2 3" key="1">
    <citation type="submission" date="2020-08" db="EMBL/GenBank/DDBJ databases">
        <title>Whole genome shotgun sequence of Actinoplanes ianthinogenes NBRC 13996.</title>
        <authorList>
            <person name="Komaki H."/>
            <person name="Tamura T."/>
        </authorList>
    </citation>
    <scope>NUCLEOTIDE SEQUENCE [LARGE SCALE GENOMIC DNA]</scope>
    <source>
        <strain evidence="2 3">NBRC 13996</strain>
    </source>
</reference>
<dbReference type="InterPro" id="IPR041698">
    <property type="entry name" value="Methyltransf_25"/>
</dbReference>
<evidence type="ECO:0000313" key="3">
    <source>
        <dbReference type="Proteomes" id="UP000676967"/>
    </source>
</evidence>
<evidence type="ECO:0000259" key="1">
    <source>
        <dbReference type="Pfam" id="PF13649"/>
    </source>
</evidence>
<dbReference type="InterPro" id="IPR029063">
    <property type="entry name" value="SAM-dependent_MTases_sf"/>
</dbReference>
<dbReference type="Pfam" id="PF13649">
    <property type="entry name" value="Methyltransf_25"/>
    <property type="match status" value="1"/>
</dbReference>
<dbReference type="CDD" id="cd02440">
    <property type="entry name" value="AdoMet_MTases"/>
    <property type="match status" value="1"/>
</dbReference>
<feature type="domain" description="Methyltransferase" evidence="1">
    <location>
        <begin position="41"/>
        <end position="127"/>
    </location>
</feature>
<organism evidence="2 3">
    <name type="scientific">Actinoplanes ianthinogenes</name>
    <dbReference type="NCBI Taxonomy" id="122358"/>
    <lineage>
        <taxon>Bacteria</taxon>
        <taxon>Bacillati</taxon>
        <taxon>Actinomycetota</taxon>
        <taxon>Actinomycetes</taxon>
        <taxon>Micromonosporales</taxon>
        <taxon>Micromonosporaceae</taxon>
        <taxon>Actinoplanes</taxon>
    </lineage>
</organism>
<sequence length="260" mass="28015">MTATDRGRVFGEVAESYHRVRPGYPAELAADLLAEAGPGPVLEVGAGTGKATAGFAALGAELTCLEPDPRMAAVLRRSLPGVRVLETTFESWTPDRAYPLLISAQAWHWVDPARRAALAAAALAPGGLFAPFWNVFFVADPDLHAALTEVNHRHGLAGEHTPHHSPAGSRSPEPLSFAKEWPELHLPGDAFTGMRTLRYRSARSYSADLYREHLLSLSLYRTLPPDRADAVLTDTVAAVEAAGGTIDFVVHTDVALARRR</sequence>